<accession>A0ABD5QCT2</accession>
<dbReference type="InterPro" id="IPR011991">
    <property type="entry name" value="ArsR-like_HTH"/>
</dbReference>
<evidence type="ECO:0000313" key="6">
    <source>
        <dbReference type="Proteomes" id="UP001595925"/>
    </source>
</evidence>
<organism evidence="5 6">
    <name type="scientific">Saliphagus infecundisoli</name>
    <dbReference type="NCBI Taxonomy" id="1849069"/>
    <lineage>
        <taxon>Archaea</taxon>
        <taxon>Methanobacteriati</taxon>
        <taxon>Methanobacteriota</taxon>
        <taxon>Stenosarchaea group</taxon>
        <taxon>Halobacteria</taxon>
        <taxon>Halobacteriales</taxon>
        <taxon>Natrialbaceae</taxon>
        <taxon>Saliphagus</taxon>
    </lineage>
</organism>
<evidence type="ECO:0000313" key="5">
    <source>
        <dbReference type="EMBL" id="MFC4987362.1"/>
    </source>
</evidence>
<sequence length="196" mass="21882">MRGLDEIDIQILRLLSEDARRSYSQIAEQADVSQPTVTNRVERLRELGVIKGFTLDLDRSILHDGISILIDIDTSAASVEDVAHAIEQIDEVHTVYTTADSHVIALAVCRPNRVHELIAGTIPESEYTDYEIKLLTSITSDPSIHETDFSVECATCGNQVTKDGTAARLNGTLYHFCCERCEGDFREKFETLRQNA</sequence>
<dbReference type="Gene3D" id="1.10.10.10">
    <property type="entry name" value="Winged helix-like DNA-binding domain superfamily/Winged helix DNA-binding domain"/>
    <property type="match status" value="1"/>
</dbReference>
<keyword evidence="6" id="KW-1185">Reference proteome</keyword>
<dbReference type="PROSITE" id="PS50956">
    <property type="entry name" value="HTH_ASNC_2"/>
    <property type="match status" value="1"/>
</dbReference>
<dbReference type="RefSeq" id="WP_224830105.1">
    <property type="nucleotide sequence ID" value="NZ_JAIVEF010000038.1"/>
</dbReference>
<dbReference type="SUPFAM" id="SSF46785">
    <property type="entry name" value="Winged helix' DNA-binding domain"/>
    <property type="match status" value="1"/>
</dbReference>
<dbReference type="InterPro" id="IPR011017">
    <property type="entry name" value="TRASH_dom"/>
</dbReference>
<keyword evidence="1" id="KW-0805">Transcription regulation</keyword>
<dbReference type="PANTHER" id="PTHR30154">
    <property type="entry name" value="LEUCINE-RESPONSIVE REGULATORY PROTEIN"/>
    <property type="match status" value="1"/>
</dbReference>
<protein>
    <submittedName>
        <fullName evidence="5">AsnC family transcriptional regulator</fullName>
    </submittedName>
</protein>
<evidence type="ECO:0000256" key="2">
    <source>
        <dbReference type="ARBA" id="ARBA00023125"/>
    </source>
</evidence>
<dbReference type="InterPro" id="IPR036390">
    <property type="entry name" value="WH_DNA-bd_sf"/>
</dbReference>
<keyword evidence="2" id="KW-0238">DNA-binding</keyword>
<dbReference type="CDD" id="cd00090">
    <property type="entry name" value="HTH_ARSR"/>
    <property type="match status" value="1"/>
</dbReference>
<dbReference type="Pfam" id="PF24273">
    <property type="entry name" value="TRASH_HVO_1752_C"/>
    <property type="match status" value="1"/>
</dbReference>
<dbReference type="InterPro" id="IPR019888">
    <property type="entry name" value="Tscrpt_reg_AsnC-like"/>
</dbReference>
<dbReference type="InterPro" id="IPR056526">
    <property type="entry name" value="TRASH_HVO_1752"/>
</dbReference>
<dbReference type="EMBL" id="JBHSJG010000023">
    <property type="protein sequence ID" value="MFC4987362.1"/>
    <property type="molecule type" value="Genomic_DNA"/>
</dbReference>
<keyword evidence="3" id="KW-0804">Transcription</keyword>
<dbReference type="InterPro" id="IPR000485">
    <property type="entry name" value="AsnC-type_HTH_dom"/>
</dbReference>
<dbReference type="AlphaFoldDB" id="A0ABD5QCT2"/>
<feature type="domain" description="HTH asnC-type" evidence="4">
    <location>
        <begin position="4"/>
        <end position="67"/>
    </location>
</feature>
<name>A0ABD5QCT2_9EURY</name>
<proteinExistence type="predicted"/>
<comment type="caution">
    <text evidence="5">The sequence shown here is derived from an EMBL/GenBank/DDBJ whole genome shotgun (WGS) entry which is preliminary data.</text>
</comment>
<dbReference type="PANTHER" id="PTHR30154:SF34">
    <property type="entry name" value="TRANSCRIPTIONAL REGULATOR AZLB"/>
    <property type="match status" value="1"/>
</dbReference>
<gene>
    <name evidence="5" type="ORF">ACFPFO_06215</name>
</gene>
<reference evidence="5 6" key="1">
    <citation type="journal article" date="2019" name="Int. J. Syst. Evol. Microbiol.">
        <title>The Global Catalogue of Microorganisms (GCM) 10K type strain sequencing project: providing services to taxonomists for standard genome sequencing and annotation.</title>
        <authorList>
            <consortium name="The Broad Institute Genomics Platform"/>
            <consortium name="The Broad Institute Genome Sequencing Center for Infectious Disease"/>
            <person name="Wu L."/>
            <person name="Ma J."/>
        </authorList>
    </citation>
    <scope>NUCLEOTIDE SEQUENCE [LARGE SCALE GENOMIC DNA]</scope>
    <source>
        <strain evidence="5 6">CGMCC 1.15824</strain>
    </source>
</reference>
<dbReference type="SMART" id="SM00746">
    <property type="entry name" value="TRASH"/>
    <property type="match status" value="1"/>
</dbReference>
<dbReference type="Pfam" id="PF13404">
    <property type="entry name" value="HTH_AsnC-type"/>
    <property type="match status" value="1"/>
</dbReference>
<dbReference type="SMART" id="SM00344">
    <property type="entry name" value="HTH_ASNC"/>
    <property type="match status" value="1"/>
</dbReference>
<dbReference type="Proteomes" id="UP001595925">
    <property type="component" value="Unassembled WGS sequence"/>
</dbReference>
<evidence type="ECO:0000256" key="3">
    <source>
        <dbReference type="ARBA" id="ARBA00023163"/>
    </source>
</evidence>
<evidence type="ECO:0000259" key="4">
    <source>
        <dbReference type="PROSITE" id="PS50956"/>
    </source>
</evidence>
<dbReference type="GO" id="GO:0003677">
    <property type="term" value="F:DNA binding"/>
    <property type="evidence" value="ECO:0007669"/>
    <property type="project" value="UniProtKB-KW"/>
</dbReference>
<dbReference type="InterPro" id="IPR036388">
    <property type="entry name" value="WH-like_DNA-bd_sf"/>
</dbReference>
<evidence type="ECO:0000256" key="1">
    <source>
        <dbReference type="ARBA" id="ARBA00023015"/>
    </source>
</evidence>
<dbReference type="PRINTS" id="PR00033">
    <property type="entry name" value="HTHASNC"/>
</dbReference>